<name>A0A328AY76_9CAUL</name>
<dbReference type="PANTHER" id="PTHR43580">
    <property type="entry name" value="OXIDOREDUCTASE GLYR1-RELATED"/>
    <property type="match status" value="1"/>
</dbReference>
<dbReference type="Gene3D" id="3.40.50.720">
    <property type="entry name" value="NAD(P)-binding Rossmann-like Domain"/>
    <property type="match status" value="1"/>
</dbReference>
<dbReference type="InterPro" id="IPR006115">
    <property type="entry name" value="6PGDH_NADP-bd"/>
</dbReference>
<dbReference type="InterPro" id="IPR015815">
    <property type="entry name" value="HIBADH-related"/>
</dbReference>
<evidence type="ECO:0000259" key="5">
    <source>
        <dbReference type="Pfam" id="PF14833"/>
    </source>
</evidence>
<gene>
    <name evidence="6" type="ORF">DJ021_01445</name>
</gene>
<dbReference type="InterPro" id="IPR051265">
    <property type="entry name" value="HIBADH-related_NP60_sf"/>
</dbReference>
<protein>
    <submittedName>
        <fullName evidence="6">NAD(P)-dependent oxidoreductase</fullName>
    </submittedName>
</protein>
<evidence type="ECO:0000313" key="6">
    <source>
        <dbReference type="EMBL" id="RAK58554.1"/>
    </source>
</evidence>
<keyword evidence="1" id="KW-0560">Oxidoreductase</keyword>
<proteinExistence type="predicted"/>
<evidence type="ECO:0000256" key="1">
    <source>
        <dbReference type="ARBA" id="ARBA00023002"/>
    </source>
</evidence>
<organism evidence="6 7">
    <name type="scientific">Phenylobacterium hankyongense</name>
    <dbReference type="NCBI Taxonomy" id="1813876"/>
    <lineage>
        <taxon>Bacteria</taxon>
        <taxon>Pseudomonadati</taxon>
        <taxon>Pseudomonadota</taxon>
        <taxon>Alphaproteobacteria</taxon>
        <taxon>Caulobacterales</taxon>
        <taxon>Caulobacteraceae</taxon>
        <taxon>Phenylobacterium</taxon>
    </lineage>
</organism>
<feature type="active site" evidence="3">
    <location>
        <position position="170"/>
    </location>
</feature>
<keyword evidence="2" id="KW-0520">NAD</keyword>
<evidence type="ECO:0000259" key="4">
    <source>
        <dbReference type="Pfam" id="PF03446"/>
    </source>
</evidence>
<keyword evidence="7" id="KW-1185">Reference proteome</keyword>
<evidence type="ECO:0000256" key="3">
    <source>
        <dbReference type="PIRSR" id="PIRSR000103-1"/>
    </source>
</evidence>
<dbReference type="Proteomes" id="UP000249842">
    <property type="component" value="Unassembled WGS sequence"/>
</dbReference>
<dbReference type="GO" id="GO:0016491">
    <property type="term" value="F:oxidoreductase activity"/>
    <property type="evidence" value="ECO:0007669"/>
    <property type="project" value="UniProtKB-KW"/>
</dbReference>
<reference evidence="7" key="1">
    <citation type="submission" date="2018-05" db="EMBL/GenBank/DDBJ databases">
        <authorList>
            <person name="Li X."/>
        </authorList>
    </citation>
    <scope>NUCLEOTIDE SEQUENCE [LARGE SCALE GENOMIC DNA]</scope>
    <source>
        <strain evidence="7">HKS-05</strain>
    </source>
</reference>
<dbReference type="InterPro" id="IPR013328">
    <property type="entry name" value="6PGD_dom2"/>
</dbReference>
<dbReference type="InterPro" id="IPR036291">
    <property type="entry name" value="NAD(P)-bd_dom_sf"/>
</dbReference>
<dbReference type="InterPro" id="IPR008927">
    <property type="entry name" value="6-PGluconate_DH-like_C_sf"/>
</dbReference>
<evidence type="ECO:0000256" key="2">
    <source>
        <dbReference type="ARBA" id="ARBA00023027"/>
    </source>
</evidence>
<dbReference type="GO" id="GO:0051287">
    <property type="term" value="F:NAD binding"/>
    <property type="evidence" value="ECO:0007669"/>
    <property type="project" value="InterPro"/>
</dbReference>
<dbReference type="SUPFAM" id="SSF48179">
    <property type="entry name" value="6-phosphogluconate dehydrogenase C-terminal domain-like"/>
    <property type="match status" value="1"/>
</dbReference>
<dbReference type="PANTHER" id="PTHR43580:SF2">
    <property type="entry name" value="CYTOKINE-LIKE NUCLEAR FACTOR N-PAC"/>
    <property type="match status" value="1"/>
</dbReference>
<evidence type="ECO:0000313" key="7">
    <source>
        <dbReference type="Proteomes" id="UP000249842"/>
    </source>
</evidence>
<feature type="domain" description="6-phosphogluconate dehydrogenase NADP-binding" evidence="4">
    <location>
        <begin position="2"/>
        <end position="160"/>
    </location>
</feature>
<dbReference type="GO" id="GO:0050661">
    <property type="term" value="F:NADP binding"/>
    <property type="evidence" value="ECO:0007669"/>
    <property type="project" value="InterPro"/>
</dbReference>
<accession>A0A328AY76</accession>
<dbReference type="Pfam" id="PF03446">
    <property type="entry name" value="NAD_binding_2"/>
    <property type="match status" value="1"/>
</dbReference>
<comment type="caution">
    <text evidence="6">The sequence shown here is derived from an EMBL/GenBank/DDBJ whole genome shotgun (WGS) entry which is preliminary data.</text>
</comment>
<dbReference type="PIRSF" id="PIRSF000103">
    <property type="entry name" value="HIBADH"/>
    <property type="match status" value="1"/>
</dbReference>
<sequence length="297" mass="30526">MDIGFIGLGSMGSAIAANLVRAGHKVAVWNRTPQKAQPLVEAGATLAQTPAEAARAGVVITMLADDAAVESVVHGPDGVLAGLPQGGLHISMSTIGVELGDRLAAVHAEHGQGYLSACVLGRPPAAQAAKLFVVTAGAADQIARAQPLFDAVGQRTFAVGDKPSAANLVKLCSNFMLMSAIEAMAEAMTVAAKGGVAKTTLLEVFTGTVFGSPVYQLYGEILAEERYRPAGFAAPLGLKDMRLIGVAAEQLRAPMPFLGVIRDHLIEALAQEGEDIDWAAVGLAVSRNAGVQPRSGS</sequence>
<feature type="domain" description="3-hydroxyisobutyrate dehydrogenase-like NAD-binding" evidence="5">
    <location>
        <begin position="165"/>
        <end position="281"/>
    </location>
</feature>
<dbReference type="OrthoDB" id="9812907at2"/>
<dbReference type="AlphaFoldDB" id="A0A328AY76"/>
<dbReference type="Gene3D" id="1.10.1040.10">
    <property type="entry name" value="N-(1-d-carboxylethyl)-l-norvaline Dehydrogenase, domain 2"/>
    <property type="match status" value="1"/>
</dbReference>
<dbReference type="SUPFAM" id="SSF51735">
    <property type="entry name" value="NAD(P)-binding Rossmann-fold domains"/>
    <property type="match status" value="1"/>
</dbReference>
<dbReference type="RefSeq" id="WP_111455847.1">
    <property type="nucleotide sequence ID" value="NZ_QFYP01000001.1"/>
</dbReference>
<dbReference type="Pfam" id="PF14833">
    <property type="entry name" value="NAD_binding_11"/>
    <property type="match status" value="1"/>
</dbReference>
<dbReference type="InterPro" id="IPR029154">
    <property type="entry name" value="HIBADH-like_NADP-bd"/>
</dbReference>
<dbReference type="EMBL" id="QFYP01000001">
    <property type="protein sequence ID" value="RAK58554.1"/>
    <property type="molecule type" value="Genomic_DNA"/>
</dbReference>